<dbReference type="AlphaFoldDB" id="U5CYS5"/>
<evidence type="ECO:0000256" key="4">
    <source>
        <dbReference type="ARBA" id="ARBA00023284"/>
    </source>
</evidence>
<keyword evidence="8" id="KW-1185">Reference proteome</keyword>
<evidence type="ECO:0000256" key="2">
    <source>
        <dbReference type="ARBA" id="ARBA00007568"/>
    </source>
</evidence>
<dbReference type="Gene3D" id="3.40.30.10">
    <property type="entry name" value="Glutaredoxin"/>
    <property type="match status" value="1"/>
</dbReference>
<comment type="subcellular location">
    <subcellularLocation>
        <location evidence="1">Cytoplasm</location>
    </subcellularLocation>
</comment>
<dbReference type="PANTHER" id="PTHR10168">
    <property type="entry name" value="GLUTAREDOXIN"/>
    <property type="match status" value="1"/>
</dbReference>
<sequence length="123" mass="12928">MQRGRGGATCLALSTSALSTTAASETETACERAKRLIEENPVIIFSNPSCCMCHVMKRLLLTLGVHPTVIESDDDALRALSSSLSAPAVFIGGELVGGLESLMGLHLSGDLLTRLKDSGALWL</sequence>
<name>U5CYS5_AMBTC</name>
<dbReference type="Gramene" id="ERN15329">
    <property type="protein sequence ID" value="ERN15329"/>
    <property type="gene ID" value="AMTR_s00036p00111760"/>
</dbReference>
<dbReference type="EMBL" id="KI392503">
    <property type="protein sequence ID" value="ERN15329.1"/>
    <property type="molecule type" value="Genomic_DNA"/>
</dbReference>
<dbReference type="Pfam" id="PF00462">
    <property type="entry name" value="Glutaredoxin"/>
    <property type="match status" value="1"/>
</dbReference>
<feature type="domain" description="Glutaredoxin" evidence="6">
    <location>
        <begin position="42"/>
        <end position="96"/>
    </location>
</feature>
<dbReference type="CDD" id="cd03419">
    <property type="entry name" value="GRX_GRXh_1_2_like"/>
    <property type="match status" value="1"/>
</dbReference>
<keyword evidence="5" id="KW-0732">Signal</keyword>
<evidence type="ECO:0000313" key="8">
    <source>
        <dbReference type="Proteomes" id="UP000017836"/>
    </source>
</evidence>
<dbReference type="HOGENOM" id="CLU_026126_6_1_1"/>
<protein>
    <recommendedName>
        <fullName evidence="6">Glutaredoxin domain-containing protein</fullName>
    </recommendedName>
</protein>
<dbReference type="OMA" id="CFSNEVV"/>
<reference evidence="8" key="1">
    <citation type="journal article" date="2013" name="Science">
        <title>The Amborella genome and the evolution of flowering plants.</title>
        <authorList>
            <consortium name="Amborella Genome Project"/>
        </authorList>
    </citation>
    <scope>NUCLEOTIDE SEQUENCE [LARGE SCALE GENOMIC DNA]</scope>
</reference>
<evidence type="ECO:0000256" key="1">
    <source>
        <dbReference type="ARBA" id="ARBA00004496"/>
    </source>
</evidence>
<feature type="chain" id="PRO_5004658446" description="Glutaredoxin domain-containing protein" evidence="5">
    <location>
        <begin position="24"/>
        <end position="123"/>
    </location>
</feature>
<dbReference type="Proteomes" id="UP000017836">
    <property type="component" value="Unassembled WGS sequence"/>
</dbReference>
<proteinExistence type="inferred from homology"/>
<dbReference type="eggNOG" id="KOG1752">
    <property type="taxonomic scope" value="Eukaryota"/>
</dbReference>
<dbReference type="STRING" id="13333.U5CYS5"/>
<dbReference type="InterPro" id="IPR011905">
    <property type="entry name" value="GlrX-like_pln_2"/>
</dbReference>
<evidence type="ECO:0000256" key="5">
    <source>
        <dbReference type="SAM" id="SignalP"/>
    </source>
</evidence>
<gene>
    <name evidence="7" type="ORF">AMTR_s00036p00111760</name>
</gene>
<feature type="signal peptide" evidence="5">
    <location>
        <begin position="1"/>
        <end position="23"/>
    </location>
</feature>
<dbReference type="InterPro" id="IPR036249">
    <property type="entry name" value="Thioredoxin-like_sf"/>
</dbReference>
<dbReference type="SUPFAM" id="SSF52833">
    <property type="entry name" value="Thioredoxin-like"/>
    <property type="match status" value="1"/>
</dbReference>
<comment type="similarity">
    <text evidence="2">Belongs to the glutaredoxin family. CC-type subfamily.</text>
</comment>
<evidence type="ECO:0000259" key="6">
    <source>
        <dbReference type="Pfam" id="PF00462"/>
    </source>
</evidence>
<dbReference type="NCBIfam" id="TIGR02189">
    <property type="entry name" value="GlrX-like_plant"/>
    <property type="match status" value="1"/>
</dbReference>
<dbReference type="KEGG" id="atr:18443614"/>
<dbReference type="GO" id="GO:0005737">
    <property type="term" value="C:cytoplasm"/>
    <property type="evidence" value="ECO:0007669"/>
    <property type="project" value="UniProtKB-SubCell"/>
</dbReference>
<evidence type="ECO:0000256" key="3">
    <source>
        <dbReference type="ARBA" id="ARBA00022490"/>
    </source>
</evidence>
<accession>U5CYS5</accession>
<keyword evidence="3" id="KW-0963">Cytoplasm</keyword>
<dbReference type="InterPro" id="IPR002109">
    <property type="entry name" value="Glutaredoxin"/>
</dbReference>
<dbReference type="OrthoDB" id="418495at2759"/>
<dbReference type="PROSITE" id="PS51354">
    <property type="entry name" value="GLUTAREDOXIN_2"/>
    <property type="match status" value="1"/>
</dbReference>
<keyword evidence="4" id="KW-0676">Redox-active center</keyword>
<organism evidence="7 8">
    <name type="scientific">Amborella trichopoda</name>
    <dbReference type="NCBI Taxonomy" id="13333"/>
    <lineage>
        <taxon>Eukaryota</taxon>
        <taxon>Viridiplantae</taxon>
        <taxon>Streptophyta</taxon>
        <taxon>Embryophyta</taxon>
        <taxon>Tracheophyta</taxon>
        <taxon>Spermatophyta</taxon>
        <taxon>Magnoliopsida</taxon>
        <taxon>Amborellales</taxon>
        <taxon>Amborellaceae</taxon>
        <taxon>Amborella</taxon>
    </lineage>
</organism>
<evidence type="ECO:0000313" key="7">
    <source>
        <dbReference type="EMBL" id="ERN15329.1"/>
    </source>
</evidence>